<dbReference type="PANTHER" id="PTHR12763:SF28">
    <property type="entry name" value="GEO10507P1-RELATED"/>
    <property type="match status" value="1"/>
</dbReference>
<dbReference type="InterPro" id="IPR001623">
    <property type="entry name" value="DnaJ_domain"/>
</dbReference>
<dbReference type="Gene3D" id="1.10.287.110">
    <property type="entry name" value="DnaJ domain"/>
    <property type="match status" value="1"/>
</dbReference>
<evidence type="ECO:0000256" key="6">
    <source>
        <dbReference type="SAM" id="MobiDB-lite"/>
    </source>
</evidence>
<evidence type="ECO:0000256" key="5">
    <source>
        <dbReference type="ARBA" id="ARBA00038105"/>
    </source>
</evidence>
<comment type="subcellular location">
    <subcellularLocation>
        <location evidence="1">Membrane</location>
        <topology evidence="1">Single-pass membrane protein</topology>
    </subcellularLocation>
</comment>
<keyword evidence="3 7" id="KW-1133">Transmembrane helix</keyword>
<feature type="transmembrane region" description="Helical" evidence="7">
    <location>
        <begin position="6"/>
        <end position="27"/>
    </location>
</feature>
<keyword evidence="4 7" id="KW-0472">Membrane</keyword>
<evidence type="ECO:0000256" key="3">
    <source>
        <dbReference type="ARBA" id="ARBA00022989"/>
    </source>
</evidence>
<dbReference type="PANTHER" id="PTHR12763">
    <property type="match status" value="1"/>
</dbReference>
<organism evidence="9 10">
    <name type="scientific">Ancylobacter aquaticus</name>
    <dbReference type="NCBI Taxonomy" id="100"/>
    <lineage>
        <taxon>Bacteria</taxon>
        <taxon>Pseudomonadati</taxon>
        <taxon>Pseudomonadota</taxon>
        <taxon>Alphaproteobacteria</taxon>
        <taxon>Hyphomicrobiales</taxon>
        <taxon>Xanthobacteraceae</taxon>
        <taxon>Ancylobacter</taxon>
    </lineage>
</organism>
<feature type="transmembrane region" description="Helical" evidence="7">
    <location>
        <begin position="65"/>
        <end position="82"/>
    </location>
</feature>
<accession>A0A4R1IC98</accession>
<dbReference type="Proteomes" id="UP000295030">
    <property type="component" value="Unassembled WGS sequence"/>
</dbReference>
<evidence type="ECO:0000256" key="7">
    <source>
        <dbReference type="SAM" id="Phobius"/>
    </source>
</evidence>
<dbReference type="AlphaFoldDB" id="A0A4R1IC98"/>
<feature type="transmembrane region" description="Helical" evidence="7">
    <location>
        <begin position="39"/>
        <end position="59"/>
    </location>
</feature>
<feature type="region of interest" description="Disordered" evidence="6">
    <location>
        <begin position="215"/>
        <end position="253"/>
    </location>
</feature>
<gene>
    <name evidence="9" type="ORF">EV667_2159</name>
</gene>
<feature type="region of interest" description="Disordered" evidence="6">
    <location>
        <begin position="139"/>
        <end position="160"/>
    </location>
</feature>
<evidence type="ECO:0000259" key="8">
    <source>
        <dbReference type="PROSITE" id="PS50076"/>
    </source>
</evidence>
<evidence type="ECO:0000256" key="1">
    <source>
        <dbReference type="ARBA" id="ARBA00004167"/>
    </source>
</evidence>
<evidence type="ECO:0000313" key="9">
    <source>
        <dbReference type="EMBL" id="TCK28162.1"/>
    </source>
</evidence>
<dbReference type="InterPro" id="IPR036869">
    <property type="entry name" value="J_dom_sf"/>
</dbReference>
<keyword evidence="2 7" id="KW-0812">Transmembrane</keyword>
<evidence type="ECO:0000313" key="10">
    <source>
        <dbReference type="Proteomes" id="UP000295030"/>
    </source>
</evidence>
<sequence length="253" mass="26787">MSLGVMVSSAALIISLLVTAIKFVDWLSHSDPRSIMRMGRLGLLALAVMSIPALMTLLATQQWTGAMLLGSAMLLGLALVNWRRLVPRRAFRPLWQDEPGYGPLQRSEPAHRPSGPDPELARRAAIVLQDYLALAGREDDVGRLSNDERPDVGGGPDGGAMGAGEAMALLGLQPGASAPQIRAAHRRLMQLVHPDRGGTDYLAMKINRAKDVLLASAASSTRPKAKRGSAVRKPSAASRASGHTATDASDHGA</sequence>
<comment type="caution">
    <text evidence="9">The sequence shown here is derived from an EMBL/GenBank/DDBJ whole genome shotgun (WGS) entry which is preliminary data.</text>
</comment>
<comment type="similarity">
    <text evidence="5">Belongs to the TIM14 family.</text>
</comment>
<dbReference type="SMART" id="SM00271">
    <property type="entry name" value="DnaJ"/>
    <property type="match status" value="1"/>
</dbReference>
<feature type="domain" description="J" evidence="8">
    <location>
        <begin position="165"/>
        <end position="229"/>
    </location>
</feature>
<dbReference type="SUPFAM" id="SSF46565">
    <property type="entry name" value="Chaperone J-domain"/>
    <property type="match status" value="1"/>
</dbReference>
<proteinExistence type="inferred from homology"/>
<keyword evidence="10" id="KW-1185">Reference proteome</keyword>
<evidence type="ECO:0000256" key="4">
    <source>
        <dbReference type="ARBA" id="ARBA00023136"/>
    </source>
</evidence>
<reference evidence="9 10" key="1">
    <citation type="submission" date="2019-03" db="EMBL/GenBank/DDBJ databases">
        <title>Genomic Encyclopedia of Type Strains, Phase IV (KMG-IV): sequencing the most valuable type-strain genomes for metagenomic binning, comparative biology and taxonomic classification.</title>
        <authorList>
            <person name="Goeker M."/>
        </authorList>
    </citation>
    <scope>NUCLEOTIDE SEQUENCE [LARGE SCALE GENOMIC DNA]</scope>
    <source>
        <strain evidence="9 10">DSM 101</strain>
    </source>
</reference>
<dbReference type="PROSITE" id="PS50076">
    <property type="entry name" value="DNAJ_2"/>
    <property type="match status" value="1"/>
</dbReference>
<dbReference type="GO" id="GO:0016020">
    <property type="term" value="C:membrane"/>
    <property type="evidence" value="ECO:0007669"/>
    <property type="project" value="UniProtKB-SubCell"/>
</dbReference>
<feature type="compositionally biased region" description="Basic and acidic residues" evidence="6">
    <location>
        <begin position="139"/>
        <end position="151"/>
    </location>
</feature>
<protein>
    <recommendedName>
        <fullName evidence="8">J domain-containing protein</fullName>
    </recommendedName>
</protein>
<dbReference type="EMBL" id="SMFY01000002">
    <property type="protein sequence ID" value="TCK28162.1"/>
    <property type="molecule type" value="Genomic_DNA"/>
</dbReference>
<dbReference type="CDD" id="cd06257">
    <property type="entry name" value="DnaJ"/>
    <property type="match status" value="1"/>
</dbReference>
<evidence type="ECO:0000256" key="2">
    <source>
        <dbReference type="ARBA" id="ARBA00022692"/>
    </source>
</evidence>
<name>A0A4R1IC98_ANCAQ</name>
<dbReference type="RefSeq" id="WP_207907736.1">
    <property type="nucleotide sequence ID" value="NZ_SMFY01000002.1"/>
</dbReference>